<dbReference type="AlphaFoldDB" id="K5W7C7"/>
<keyword evidence="1" id="KW-1133">Transmembrane helix</keyword>
<dbReference type="EMBL" id="JH930472">
    <property type="protein sequence ID" value="EKM55075.1"/>
    <property type="molecule type" value="Genomic_DNA"/>
</dbReference>
<dbReference type="InParanoid" id="K5W7C7"/>
<evidence type="ECO:0000256" key="1">
    <source>
        <dbReference type="SAM" id="Phobius"/>
    </source>
</evidence>
<evidence type="ECO:0000313" key="3">
    <source>
        <dbReference type="Proteomes" id="UP000008370"/>
    </source>
</evidence>
<dbReference type="RefSeq" id="XP_007395420.1">
    <property type="nucleotide sequence ID" value="XM_007395358.1"/>
</dbReference>
<evidence type="ECO:0000313" key="2">
    <source>
        <dbReference type="EMBL" id="EKM55075.1"/>
    </source>
</evidence>
<keyword evidence="3" id="KW-1185">Reference proteome</keyword>
<proteinExistence type="predicted"/>
<feature type="transmembrane region" description="Helical" evidence="1">
    <location>
        <begin position="12"/>
        <end position="30"/>
    </location>
</feature>
<keyword evidence="1" id="KW-0472">Membrane</keyword>
<dbReference type="KEGG" id="pco:PHACADRAFT_255430"/>
<dbReference type="HOGENOM" id="CLU_2942551_0_0_1"/>
<sequence length="60" mass="6415">MDISFQQCNPSPALVLRVKVSVALMLAIFLAKPAVYPLGDAVSRQNLSLAVISSFLLLAL</sequence>
<protein>
    <submittedName>
        <fullName evidence="2">Uncharacterized protein</fullName>
    </submittedName>
</protein>
<dbReference type="GeneID" id="18916299"/>
<accession>K5W7C7</accession>
<organism evidence="2 3">
    <name type="scientific">Phanerochaete carnosa (strain HHB-10118-sp)</name>
    <name type="common">White-rot fungus</name>
    <name type="synonym">Peniophora carnosa</name>
    <dbReference type="NCBI Taxonomy" id="650164"/>
    <lineage>
        <taxon>Eukaryota</taxon>
        <taxon>Fungi</taxon>
        <taxon>Dikarya</taxon>
        <taxon>Basidiomycota</taxon>
        <taxon>Agaricomycotina</taxon>
        <taxon>Agaricomycetes</taxon>
        <taxon>Polyporales</taxon>
        <taxon>Phanerochaetaceae</taxon>
        <taxon>Phanerochaete</taxon>
    </lineage>
</organism>
<name>K5W7C7_PHACS</name>
<dbReference type="Proteomes" id="UP000008370">
    <property type="component" value="Unassembled WGS sequence"/>
</dbReference>
<gene>
    <name evidence="2" type="ORF">PHACADRAFT_255430</name>
</gene>
<reference evidence="2 3" key="1">
    <citation type="journal article" date="2012" name="BMC Genomics">
        <title>Comparative genomics of the white-rot fungi, Phanerochaete carnosa and P. chrysosporium, to elucidate the genetic basis of the distinct wood types they colonize.</title>
        <authorList>
            <person name="Suzuki H."/>
            <person name="MacDonald J."/>
            <person name="Syed K."/>
            <person name="Salamov A."/>
            <person name="Hori C."/>
            <person name="Aerts A."/>
            <person name="Henrissat B."/>
            <person name="Wiebenga A."/>
            <person name="vanKuyk P.A."/>
            <person name="Barry K."/>
            <person name="Lindquist E."/>
            <person name="LaButti K."/>
            <person name="Lapidus A."/>
            <person name="Lucas S."/>
            <person name="Coutinho P."/>
            <person name="Gong Y."/>
            <person name="Samejima M."/>
            <person name="Mahadevan R."/>
            <person name="Abou-Zaid M."/>
            <person name="de Vries R.P."/>
            <person name="Igarashi K."/>
            <person name="Yadav J.S."/>
            <person name="Grigoriev I.V."/>
            <person name="Master E.R."/>
        </authorList>
    </citation>
    <scope>NUCLEOTIDE SEQUENCE [LARGE SCALE GENOMIC DNA]</scope>
    <source>
        <strain evidence="2 3">HHB-10118-sp</strain>
    </source>
</reference>
<keyword evidence="1" id="KW-0812">Transmembrane</keyword>